<organism evidence="4 5">
    <name type="scientific">Treponema primitia (strain ATCC BAA-887 / DSM 12427 / ZAS-2)</name>
    <dbReference type="NCBI Taxonomy" id="545694"/>
    <lineage>
        <taxon>Bacteria</taxon>
        <taxon>Pseudomonadati</taxon>
        <taxon>Spirochaetota</taxon>
        <taxon>Spirochaetia</taxon>
        <taxon>Spirochaetales</taxon>
        <taxon>Treponemataceae</taxon>
        <taxon>Treponema</taxon>
    </lineage>
</organism>
<dbReference type="CDD" id="cd10311">
    <property type="entry name" value="PLDc_N_DEXD_c"/>
    <property type="match status" value="1"/>
</dbReference>
<reference evidence="4 5" key="2">
    <citation type="journal article" date="2011" name="ISME J.">
        <title>RNA-seq reveals cooperative metabolic interactions between two termite-gut spirochete species in co-culture.</title>
        <authorList>
            <person name="Rosenthal A.Z."/>
            <person name="Matson E.G."/>
            <person name="Eldar A."/>
            <person name="Leadbetter J.R."/>
        </authorList>
    </citation>
    <scope>NUCLEOTIDE SEQUENCE [LARGE SCALE GENOMIC DNA]</scope>
    <source>
        <strain evidence="5">ATCC BAA-887 / DSM 12427 / ZAS-2</strain>
    </source>
</reference>
<dbReference type="RefSeq" id="WP_015708790.1">
    <property type="nucleotide sequence ID" value="NC_015578.1"/>
</dbReference>
<dbReference type="EMBL" id="CP001843">
    <property type="protein sequence ID" value="AEF85034.1"/>
    <property type="molecule type" value="Genomic_DNA"/>
</dbReference>
<dbReference type="Pfam" id="PF00176">
    <property type="entry name" value="SNF2-rel_dom"/>
    <property type="match status" value="1"/>
</dbReference>
<dbReference type="HOGENOM" id="CLU_008466_2_0_12"/>
<gene>
    <name evidence="4" type="ordered locus">TREPR_1291</name>
</gene>
<evidence type="ECO:0000256" key="1">
    <source>
        <dbReference type="ARBA" id="ARBA00022801"/>
    </source>
</evidence>
<dbReference type="SUPFAM" id="SSF52540">
    <property type="entry name" value="P-loop containing nucleoside triphosphate hydrolases"/>
    <property type="match status" value="2"/>
</dbReference>
<keyword evidence="4" id="KW-0347">Helicase</keyword>
<dbReference type="GO" id="GO:0005524">
    <property type="term" value="F:ATP binding"/>
    <property type="evidence" value="ECO:0007669"/>
    <property type="project" value="InterPro"/>
</dbReference>
<dbReference type="PANTHER" id="PTHR45766">
    <property type="entry name" value="DNA ANNEALING HELICASE AND ENDONUCLEASE ZRANB3 FAMILY MEMBER"/>
    <property type="match status" value="1"/>
</dbReference>
<keyword evidence="4" id="KW-0547">Nucleotide-binding</keyword>
<dbReference type="SMART" id="SM00490">
    <property type="entry name" value="HELICc"/>
    <property type="match status" value="1"/>
</dbReference>
<proteinExistence type="predicted"/>
<feature type="domain" description="Helicase C-terminal" evidence="3">
    <location>
        <begin position="685"/>
        <end position="881"/>
    </location>
</feature>
<dbReference type="InterPro" id="IPR049730">
    <property type="entry name" value="SNF2/RAD54-like_C"/>
</dbReference>
<dbReference type="GO" id="GO:0031297">
    <property type="term" value="P:replication fork processing"/>
    <property type="evidence" value="ECO:0007669"/>
    <property type="project" value="TreeGrafter"/>
</dbReference>
<dbReference type="STRING" id="545694.TREPR_1291"/>
<dbReference type="Gene3D" id="3.40.50.300">
    <property type="entry name" value="P-loop containing nucleotide triphosphate hydrolases"/>
    <property type="match status" value="1"/>
</dbReference>
<evidence type="ECO:0000313" key="4">
    <source>
        <dbReference type="EMBL" id="AEF85034.1"/>
    </source>
</evidence>
<dbReference type="GO" id="GO:0006281">
    <property type="term" value="P:DNA repair"/>
    <property type="evidence" value="ECO:0007669"/>
    <property type="project" value="TreeGrafter"/>
</dbReference>
<keyword evidence="4" id="KW-0067">ATP-binding</keyword>
<dbReference type="PANTHER" id="PTHR45766:SF6">
    <property type="entry name" value="SWI_SNF-RELATED MATRIX-ASSOCIATED ACTIN-DEPENDENT REGULATOR OF CHROMATIN SUBFAMILY A-LIKE PROTEIN 1"/>
    <property type="match status" value="1"/>
</dbReference>
<evidence type="ECO:0000313" key="5">
    <source>
        <dbReference type="Proteomes" id="UP000009223"/>
    </source>
</evidence>
<name>F5YRE2_TREPZ</name>
<feature type="domain" description="Helicase ATP-binding" evidence="2">
    <location>
        <begin position="253"/>
        <end position="418"/>
    </location>
</feature>
<evidence type="ECO:0000259" key="2">
    <source>
        <dbReference type="PROSITE" id="PS51192"/>
    </source>
</evidence>
<dbReference type="AlphaFoldDB" id="F5YRE2"/>
<protein>
    <submittedName>
        <fullName evidence="4">Helicase domain/SNF2 family domain protein</fullName>
    </submittedName>
</protein>
<keyword evidence="1" id="KW-0378">Hydrolase</keyword>
<dbReference type="SMART" id="SM00487">
    <property type="entry name" value="DEXDc"/>
    <property type="match status" value="1"/>
</dbReference>
<dbReference type="InterPro" id="IPR027417">
    <property type="entry name" value="P-loop_NTPase"/>
</dbReference>
<sequence length="1090" mass="125774">MKTIDNLEIKLIDKLLGEIKQETKISIVASCFSIYAFEVLKKQFDTIAELRFIFSSPAFTASPPDSDTQQLMREKDLAGTEFEFGLRNKLTQAAIAKECSEWIKNKVKFYSNTTRENMPGFMVFENGESSSSYTPIQNFTTVDLGYQKGNDAYTLITHAEAPQSIRFLQQFDKLWKDSKKTKDVTDQVLAALKTLYCQNSPQFVYYITLYNIFKDYLEELSTTELPNEKTGFKNSAIWSKLYDFQREAAISIIQKLERYNGCILADSVGLGKTFTALGVIKYYESLNKSVLVLCPKKLHNNWKTFNTNNVNNPVFRDHLRYDILFHTDLLRERGESATGIDLSSYNWANNDLIVIDESHNFRNGGTLNLKDPKENRYDRLLNKVIKGGVKTKVLMLSATPVNNKFQDLNNQLKLAFEGQTEDINTKLEFTHNQGIDYIFKQAQSVFDNWSKRPPEEKTTESLLRALDFNFFNLLDSVTIARSRKHIENYYNSKAIGLFPTRNRPIAHHPALTNEKNMISYYEIYDFLEKLTLSVYMPSNFLSLDKITKYQEGAEYKNRLTLVGRELGILQLMNINLLKRLESSVQSFFISLTHLKELINNMLKKIDAFEKTKSGADVFLEDLPFQTNELDEDDENSDYFTVGKKIKFSLEDIDLKKWKNALGEDLIILQALLNKISVITPKQDNKLQTLLQVIDDKFTNPINNDNKKILIFSAFADTAEYLFHHIGNYIEEKYHLHAAMVSGSKTLTTIPKINADFNSVLSYFSPRAKTKDIEDPKLREEALQKFLKYPIDVLIGTDCISEGQNLQDCDYCINYDIHWNPVRIIQRFGRIDRIGSNNNCIQLVSFWPDLDLDEYINLKERVESKMKAVIIASTGTLEDNPIEEEKGDLEYRKAQLERLQKEVIDIEDMQTGISIMDLGLNEFRLEIQEYFSHHRDIEKFPNGLFAVLEPDEELKQGAIFILKYKGKNIDKQNRLHPYFIIYISENGEIIHDYLSSPKTLNLLKKICQSSFSSQSTPCTDFSPISNDIFDMSQYYLLLEKAISSVIDTKAAKSDVKSLFNKGKTTFLDTKNINIKDFEIISYFIIKGRSYD</sequence>
<dbReference type="Pfam" id="PF00271">
    <property type="entry name" value="Helicase_C"/>
    <property type="match status" value="1"/>
</dbReference>
<keyword evidence="5" id="KW-1185">Reference proteome</keyword>
<evidence type="ECO:0000259" key="3">
    <source>
        <dbReference type="PROSITE" id="PS51194"/>
    </source>
</evidence>
<dbReference type="GO" id="GO:0004386">
    <property type="term" value="F:helicase activity"/>
    <property type="evidence" value="ECO:0007669"/>
    <property type="project" value="UniProtKB-KW"/>
</dbReference>
<dbReference type="InterPro" id="IPR038718">
    <property type="entry name" value="SNF2-like_sf"/>
</dbReference>
<dbReference type="PROSITE" id="PS51194">
    <property type="entry name" value="HELICASE_CTER"/>
    <property type="match status" value="1"/>
</dbReference>
<dbReference type="GO" id="GO:0016787">
    <property type="term" value="F:hydrolase activity"/>
    <property type="evidence" value="ECO:0007669"/>
    <property type="project" value="UniProtKB-KW"/>
</dbReference>
<dbReference type="KEGG" id="tpi:TREPR_1291"/>
<dbReference type="CDD" id="cd18793">
    <property type="entry name" value="SF2_C_SNF"/>
    <property type="match status" value="1"/>
</dbReference>
<reference evidence="5" key="1">
    <citation type="submission" date="2009-12" db="EMBL/GenBank/DDBJ databases">
        <title>Complete sequence of Treponema primitia strain ZAS-2.</title>
        <authorList>
            <person name="Tetu S.G."/>
            <person name="Matson E."/>
            <person name="Ren Q."/>
            <person name="Seshadri R."/>
            <person name="Elbourne L."/>
            <person name="Hassan K.A."/>
            <person name="Durkin A."/>
            <person name="Radune D."/>
            <person name="Mohamoud Y."/>
            <person name="Shay R."/>
            <person name="Jin S."/>
            <person name="Zhang X."/>
            <person name="Lucey K."/>
            <person name="Ballor N.R."/>
            <person name="Ottesen E."/>
            <person name="Rosenthal R."/>
            <person name="Allen A."/>
            <person name="Leadbetter J.R."/>
            <person name="Paulsen I.T."/>
        </authorList>
    </citation>
    <scope>NUCLEOTIDE SEQUENCE [LARGE SCALE GENOMIC DNA]</scope>
    <source>
        <strain evidence="5">ATCC BAA-887 / DSM 12427 / ZAS-2</strain>
    </source>
</reference>
<dbReference type="eggNOG" id="COG0553">
    <property type="taxonomic scope" value="Bacteria"/>
</dbReference>
<dbReference type="PROSITE" id="PS51192">
    <property type="entry name" value="HELICASE_ATP_BIND_1"/>
    <property type="match status" value="1"/>
</dbReference>
<accession>F5YRE2</accession>
<dbReference type="InterPro" id="IPR000330">
    <property type="entry name" value="SNF2_N"/>
</dbReference>
<dbReference type="Gene3D" id="3.40.50.10810">
    <property type="entry name" value="Tandem AAA-ATPase domain"/>
    <property type="match status" value="1"/>
</dbReference>
<dbReference type="InterPro" id="IPR001650">
    <property type="entry name" value="Helicase_C-like"/>
</dbReference>
<dbReference type="InterPro" id="IPR014001">
    <property type="entry name" value="Helicase_ATP-bd"/>
</dbReference>
<dbReference type="Proteomes" id="UP000009223">
    <property type="component" value="Chromosome"/>
</dbReference>
<dbReference type="OrthoDB" id="9814088at2"/>